<feature type="domain" description="NAD(P)-binding" evidence="2">
    <location>
        <begin position="7"/>
        <end position="151"/>
    </location>
</feature>
<dbReference type="RefSeq" id="WP_115935345.1">
    <property type="nucleotide sequence ID" value="NZ_QRDW01000001.1"/>
</dbReference>
<accession>A0A3D9HXP9</accession>
<dbReference type="EMBL" id="QRDW01000001">
    <property type="protein sequence ID" value="RED54278.1"/>
    <property type="molecule type" value="Genomic_DNA"/>
</dbReference>
<evidence type="ECO:0000259" key="2">
    <source>
        <dbReference type="Pfam" id="PF13460"/>
    </source>
</evidence>
<dbReference type="Pfam" id="PF13781">
    <property type="entry name" value="DoxX_3"/>
    <property type="match status" value="1"/>
</dbReference>
<reference evidence="3 4" key="1">
    <citation type="submission" date="2018-07" db="EMBL/GenBank/DDBJ databases">
        <title>Genomic Encyclopedia of Type Strains, Phase III (KMG-III): the genomes of soil and plant-associated and newly described type strains.</title>
        <authorList>
            <person name="Whitman W."/>
        </authorList>
    </citation>
    <scope>NUCLEOTIDE SEQUENCE [LARGE SCALE GENOMIC DNA]</scope>
    <source>
        <strain evidence="3 4">CECT 8488</strain>
    </source>
</reference>
<dbReference type="Proteomes" id="UP000256845">
    <property type="component" value="Unassembled WGS sequence"/>
</dbReference>
<feature type="transmembrane region" description="Helical" evidence="1">
    <location>
        <begin position="376"/>
        <end position="394"/>
    </location>
</feature>
<dbReference type="InterPro" id="IPR051207">
    <property type="entry name" value="ComplexI_NDUFA9_subunit"/>
</dbReference>
<dbReference type="Pfam" id="PF13460">
    <property type="entry name" value="NAD_binding_10"/>
    <property type="match status" value="1"/>
</dbReference>
<feature type="transmembrane region" description="Helical" evidence="1">
    <location>
        <begin position="348"/>
        <end position="369"/>
    </location>
</feature>
<dbReference type="InterPro" id="IPR025695">
    <property type="entry name" value="DoxX-like"/>
</dbReference>
<comment type="caution">
    <text evidence="3">The sequence shown here is derived from an EMBL/GenBank/DDBJ whole genome shotgun (WGS) entry which is preliminary data.</text>
</comment>
<sequence>MKILLTGANGFIGGHILSALRVAGHEVVAAVRNPDRFPRLEKVTVIRADMNRDVSPADWAGRLDGVDAVINCAGILQQRHGQSIWAIHRDAPVALFKACDEAGIGKVIQISAIGTEAATDYAASKKAADDYLQAGSQNWVILRPSLVYAQGSYGGTSMLRALAVMPFFVPVIGSGEQCFTPIHADDLARLVVQALETDGLDRRIIEPCGPENIELADLVMRLRRWLGIRGGHILRVPRWLVGLGAWFGDRVGVGPLTSTSLAQLDFGTDADPRAFRETIGWEGRRLDDALAQNPAQVQDRLHARLYNLRPLVWISLIVLWLWSGMLGFLTDDAFVARYGDALGLGAEIIPWVGPVTGLWDLVLAGLVLARYKVVRTGALQLATIAAYTAGITFAQPDIWLDPFGSLLKNIPILVLILIWMVLEDER</sequence>
<dbReference type="OrthoDB" id="9814124at2"/>
<dbReference type="GO" id="GO:0044877">
    <property type="term" value="F:protein-containing complex binding"/>
    <property type="evidence" value="ECO:0007669"/>
    <property type="project" value="TreeGrafter"/>
</dbReference>
<keyword evidence="1" id="KW-1133">Transmembrane helix</keyword>
<keyword evidence="1" id="KW-0472">Membrane</keyword>
<dbReference type="PANTHER" id="PTHR12126">
    <property type="entry name" value="NADH-UBIQUINONE OXIDOREDUCTASE 39 KDA SUBUNIT-RELATED"/>
    <property type="match status" value="1"/>
</dbReference>
<keyword evidence="1" id="KW-0812">Transmembrane</keyword>
<dbReference type="InterPro" id="IPR036291">
    <property type="entry name" value="NAD(P)-bd_dom_sf"/>
</dbReference>
<name>A0A3D9HXP9_9PROT</name>
<organism evidence="3 4">
    <name type="scientific">Aestuariispira insulae</name>
    <dbReference type="NCBI Taxonomy" id="1461337"/>
    <lineage>
        <taxon>Bacteria</taxon>
        <taxon>Pseudomonadati</taxon>
        <taxon>Pseudomonadota</taxon>
        <taxon>Alphaproteobacteria</taxon>
        <taxon>Rhodospirillales</taxon>
        <taxon>Kiloniellaceae</taxon>
        <taxon>Aestuariispira</taxon>
    </lineage>
</organism>
<evidence type="ECO:0000256" key="1">
    <source>
        <dbReference type="SAM" id="Phobius"/>
    </source>
</evidence>
<dbReference type="AlphaFoldDB" id="A0A3D9HXP9"/>
<proteinExistence type="predicted"/>
<dbReference type="InterPro" id="IPR016040">
    <property type="entry name" value="NAD(P)-bd_dom"/>
</dbReference>
<dbReference type="SUPFAM" id="SSF51735">
    <property type="entry name" value="NAD(P)-binding Rossmann-fold domains"/>
    <property type="match status" value="1"/>
</dbReference>
<protein>
    <submittedName>
        <fullName evidence="3">Uncharacterized protein YbjT (DUF2867 family)</fullName>
    </submittedName>
</protein>
<keyword evidence="4" id="KW-1185">Reference proteome</keyword>
<feature type="transmembrane region" description="Helical" evidence="1">
    <location>
        <begin position="310"/>
        <end position="328"/>
    </location>
</feature>
<gene>
    <name evidence="3" type="ORF">DFP90_1011081</name>
</gene>
<dbReference type="Gene3D" id="3.40.50.720">
    <property type="entry name" value="NAD(P)-binding Rossmann-like Domain"/>
    <property type="match status" value="1"/>
</dbReference>
<evidence type="ECO:0000313" key="3">
    <source>
        <dbReference type="EMBL" id="RED54278.1"/>
    </source>
</evidence>
<dbReference type="CDD" id="cd05271">
    <property type="entry name" value="NDUFA9_like_SDR_a"/>
    <property type="match status" value="1"/>
</dbReference>
<feature type="transmembrane region" description="Helical" evidence="1">
    <location>
        <begin position="406"/>
        <end position="422"/>
    </location>
</feature>
<dbReference type="PANTHER" id="PTHR12126:SF11">
    <property type="entry name" value="NADH DEHYDROGENASE [UBIQUINONE] 1 ALPHA SUBCOMPLEX SUBUNIT 9, MITOCHONDRIAL"/>
    <property type="match status" value="1"/>
</dbReference>
<evidence type="ECO:0000313" key="4">
    <source>
        <dbReference type="Proteomes" id="UP000256845"/>
    </source>
</evidence>